<name>A0ABT9AEZ5_9BACT</name>
<dbReference type="CDD" id="cd04301">
    <property type="entry name" value="NAT_SF"/>
    <property type="match status" value="1"/>
</dbReference>
<dbReference type="InterPro" id="IPR000182">
    <property type="entry name" value="GNAT_dom"/>
</dbReference>
<protein>
    <submittedName>
        <fullName evidence="2">GNAT family N-acetyltransferase</fullName>
        <ecNumber evidence="2">2.3.1.-</ecNumber>
    </submittedName>
</protein>
<keyword evidence="2" id="KW-0012">Acyltransferase</keyword>
<dbReference type="EMBL" id="JAUQSX010000010">
    <property type="protein sequence ID" value="MDO7848430.1"/>
    <property type="molecule type" value="Genomic_DNA"/>
</dbReference>
<dbReference type="SUPFAM" id="SSF55729">
    <property type="entry name" value="Acyl-CoA N-acyltransferases (Nat)"/>
    <property type="match status" value="1"/>
</dbReference>
<sequence>MLRCTLHDGLNFSKYPDYPMTIRWHCIAFESFPPLILYDVLRLRSEVFVVEQNCAFQDIDRQDLDAYHLLGYNEAGELAAYARLFDAGKSYAEASIGRVIVAAPYRSFGLGRELMRQALLHSDALFGPQPNKIGAQQHLEAFYNGFGYEQCGPMYVEDGIPHIPMLRRA</sequence>
<organism evidence="2 3">
    <name type="scientific">Hymenobacter mellowenesis</name>
    <dbReference type="NCBI Taxonomy" id="3063995"/>
    <lineage>
        <taxon>Bacteria</taxon>
        <taxon>Pseudomonadati</taxon>
        <taxon>Bacteroidota</taxon>
        <taxon>Cytophagia</taxon>
        <taxon>Cytophagales</taxon>
        <taxon>Hymenobacteraceae</taxon>
        <taxon>Hymenobacter</taxon>
    </lineage>
</organism>
<evidence type="ECO:0000259" key="1">
    <source>
        <dbReference type="PROSITE" id="PS51186"/>
    </source>
</evidence>
<dbReference type="InterPro" id="IPR016181">
    <property type="entry name" value="Acyl_CoA_acyltransferase"/>
</dbReference>
<keyword evidence="2" id="KW-0808">Transferase</keyword>
<dbReference type="EC" id="2.3.1.-" evidence="2"/>
<evidence type="ECO:0000313" key="3">
    <source>
        <dbReference type="Proteomes" id="UP001167796"/>
    </source>
</evidence>
<proteinExistence type="predicted"/>
<evidence type="ECO:0000313" key="2">
    <source>
        <dbReference type="EMBL" id="MDO7848430.1"/>
    </source>
</evidence>
<dbReference type="RefSeq" id="WP_305013103.1">
    <property type="nucleotide sequence ID" value="NZ_JAUQSX010000010.1"/>
</dbReference>
<dbReference type="PROSITE" id="PS51186">
    <property type="entry name" value="GNAT"/>
    <property type="match status" value="1"/>
</dbReference>
<comment type="caution">
    <text evidence="2">The sequence shown here is derived from an EMBL/GenBank/DDBJ whole genome shotgun (WGS) entry which is preliminary data.</text>
</comment>
<dbReference type="Proteomes" id="UP001167796">
    <property type="component" value="Unassembled WGS sequence"/>
</dbReference>
<keyword evidence="3" id="KW-1185">Reference proteome</keyword>
<gene>
    <name evidence="2" type="ORF">Q5H92_18840</name>
</gene>
<reference evidence="2" key="1">
    <citation type="submission" date="2023-07" db="EMBL/GenBank/DDBJ databases">
        <authorList>
            <person name="Kim M.K."/>
        </authorList>
    </citation>
    <scope>NUCLEOTIDE SEQUENCE</scope>
    <source>
        <strain evidence="2">M29</strain>
    </source>
</reference>
<dbReference type="GO" id="GO:0016746">
    <property type="term" value="F:acyltransferase activity"/>
    <property type="evidence" value="ECO:0007669"/>
    <property type="project" value="UniProtKB-KW"/>
</dbReference>
<feature type="domain" description="N-acetyltransferase" evidence="1">
    <location>
        <begin position="27"/>
        <end position="169"/>
    </location>
</feature>
<dbReference type="Gene3D" id="3.40.630.30">
    <property type="match status" value="1"/>
</dbReference>
<dbReference type="Pfam" id="PF13673">
    <property type="entry name" value="Acetyltransf_10"/>
    <property type="match status" value="1"/>
</dbReference>
<accession>A0ABT9AEZ5</accession>